<dbReference type="EMBL" id="VJZT01000004">
    <property type="protein sequence ID" value="TRX40796.1"/>
    <property type="molecule type" value="Genomic_DNA"/>
</dbReference>
<comment type="caution">
    <text evidence="3">The sequence shown here is derived from an EMBL/GenBank/DDBJ whole genome shotgun (WGS) entry which is preliminary data.</text>
</comment>
<evidence type="ECO:0000256" key="1">
    <source>
        <dbReference type="PROSITE-ProRule" id="PRU00169"/>
    </source>
</evidence>
<dbReference type="SMART" id="SM00448">
    <property type="entry name" value="REC"/>
    <property type="match status" value="1"/>
</dbReference>
<evidence type="ECO:0000259" key="2">
    <source>
        <dbReference type="PROSITE" id="PS50110"/>
    </source>
</evidence>
<dbReference type="Gene3D" id="3.40.50.2300">
    <property type="match status" value="1"/>
</dbReference>
<dbReference type="Pfam" id="PF00072">
    <property type="entry name" value="Response_reg"/>
    <property type="match status" value="1"/>
</dbReference>
<protein>
    <submittedName>
        <fullName evidence="3">Response regulator</fullName>
    </submittedName>
</protein>
<dbReference type="SUPFAM" id="SSF52172">
    <property type="entry name" value="CheY-like"/>
    <property type="match status" value="1"/>
</dbReference>
<keyword evidence="4" id="KW-1185">Reference proteome</keyword>
<keyword evidence="1" id="KW-0597">Phosphoprotein</keyword>
<evidence type="ECO:0000313" key="4">
    <source>
        <dbReference type="Proteomes" id="UP000316371"/>
    </source>
</evidence>
<dbReference type="InterPro" id="IPR001789">
    <property type="entry name" value="Sig_transdc_resp-reg_receiver"/>
</dbReference>
<dbReference type="PANTHER" id="PTHR44520:SF2">
    <property type="entry name" value="RESPONSE REGULATOR RCP1"/>
    <property type="match status" value="1"/>
</dbReference>
<dbReference type="PANTHER" id="PTHR44520">
    <property type="entry name" value="RESPONSE REGULATOR RCP1-RELATED"/>
    <property type="match status" value="1"/>
</dbReference>
<dbReference type="InterPro" id="IPR052893">
    <property type="entry name" value="TCS_response_regulator"/>
</dbReference>
<sequence>MNKFDLTYIVDDDAIFVSIFKKILSKIQNFSEIKHLKNGAIALSDLKKRFDNKQVFPDIIFLDLNMPVLDGWQFLEELKQLPFKNQLAIYVISSTIDKREIKKCRKYKTVLNFIQKPTNESQLKAILGI</sequence>
<dbReference type="PROSITE" id="PS50110">
    <property type="entry name" value="RESPONSE_REGULATORY"/>
    <property type="match status" value="1"/>
</dbReference>
<dbReference type="Proteomes" id="UP000316371">
    <property type="component" value="Unassembled WGS sequence"/>
</dbReference>
<proteinExistence type="predicted"/>
<dbReference type="CDD" id="cd00156">
    <property type="entry name" value="REC"/>
    <property type="match status" value="1"/>
</dbReference>
<organism evidence="3 4">
    <name type="scientific">Flavobacterium restrictum</name>
    <dbReference type="NCBI Taxonomy" id="2594428"/>
    <lineage>
        <taxon>Bacteria</taxon>
        <taxon>Pseudomonadati</taxon>
        <taxon>Bacteroidota</taxon>
        <taxon>Flavobacteriia</taxon>
        <taxon>Flavobacteriales</taxon>
        <taxon>Flavobacteriaceae</taxon>
        <taxon>Flavobacterium</taxon>
    </lineage>
</organism>
<dbReference type="InterPro" id="IPR011006">
    <property type="entry name" value="CheY-like_superfamily"/>
</dbReference>
<dbReference type="AlphaFoldDB" id="A0A553E704"/>
<feature type="domain" description="Response regulatory" evidence="2">
    <location>
        <begin position="6"/>
        <end position="129"/>
    </location>
</feature>
<name>A0A553E704_9FLAO</name>
<reference evidence="3 4" key="1">
    <citation type="submission" date="2019-07" db="EMBL/GenBank/DDBJ databases">
        <title>Novel species of Flavobacterium.</title>
        <authorList>
            <person name="Liu Q."/>
            <person name="Xin Y.-H."/>
        </authorList>
    </citation>
    <scope>NUCLEOTIDE SEQUENCE [LARGE SCALE GENOMIC DNA]</scope>
    <source>
        <strain evidence="3 4">LB1R34</strain>
    </source>
</reference>
<gene>
    <name evidence="3" type="ORF">FNW21_05710</name>
</gene>
<accession>A0A553E704</accession>
<feature type="modified residue" description="4-aspartylphosphate" evidence="1">
    <location>
        <position position="63"/>
    </location>
</feature>
<dbReference type="GO" id="GO:0000160">
    <property type="term" value="P:phosphorelay signal transduction system"/>
    <property type="evidence" value="ECO:0007669"/>
    <property type="project" value="InterPro"/>
</dbReference>
<dbReference type="OrthoDB" id="673128at2"/>
<dbReference type="RefSeq" id="WP_144255780.1">
    <property type="nucleotide sequence ID" value="NZ_VJZT01000004.1"/>
</dbReference>
<evidence type="ECO:0000313" key="3">
    <source>
        <dbReference type="EMBL" id="TRX40796.1"/>
    </source>
</evidence>